<evidence type="ECO:0000256" key="10">
    <source>
        <dbReference type="PROSITE-ProRule" id="PRU00042"/>
    </source>
</evidence>
<dbReference type="Pfam" id="PF00096">
    <property type="entry name" value="zf-C2H2"/>
    <property type="match status" value="3"/>
</dbReference>
<feature type="domain" description="C2H2-type" evidence="12">
    <location>
        <begin position="234"/>
        <end position="261"/>
    </location>
</feature>
<keyword evidence="14" id="KW-1185">Reference proteome</keyword>
<dbReference type="GO" id="GO:0005634">
    <property type="term" value="C:nucleus"/>
    <property type="evidence" value="ECO:0007669"/>
    <property type="project" value="UniProtKB-SubCell"/>
</dbReference>
<protein>
    <recommendedName>
        <fullName evidence="12">C2H2-type domain-containing protein</fullName>
    </recommendedName>
</protein>
<dbReference type="GO" id="GO:0045944">
    <property type="term" value="P:positive regulation of transcription by RNA polymerase II"/>
    <property type="evidence" value="ECO:0007669"/>
    <property type="project" value="UniProtKB-ARBA"/>
</dbReference>
<dbReference type="Pfam" id="PF12874">
    <property type="entry name" value="zf-met"/>
    <property type="match status" value="1"/>
</dbReference>
<keyword evidence="9" id="KW-0539">Nucleus</keyword>
<dbReference type="PROSITE" id="PS50157">
    <property type="entry name" value="ZINC_FINGER_C2H2_2"/>
    <property type="match status" value="6"/>
</dbReference>
<evidence type="ECO:0000256" key="6">
    <source>
        <dbReference type="ARBA" id="ARBA00023015"/>
    </source>
</evidence>
<feature type="compositionally biased region" description="Basic residues" evidence="11">
    <location>
        <begin position="292"/>
        <end position="304"/>
    </location>
</feature>
<keyword evidence="3" id="KW-0677">Repeat</keyword>
<evidence type="ECO:0000313" key="14">
    <source>
        <dbReference type="Proteomes" id="UP001487740"/>
    </source>
</evidence>
<accession>A0AAW0T8I2</accession>
<evidence type="ECO:0000256" key="1">
    <source>
        <dbReference type="ARBA" id="ARBA00004123"/>
    </source>
</evidence>
<organism evidence="13 14">
    <name type="scientific">Scylla paramamosain</name>
    <name type="common">Mud crab</name>
    <dbReference type="NCBI Taxonomy" id="85552"/>
    <lineage>
        <taxon>Eukaryota</taxon>
        <taxon>Metazoa</taxon>
        <taxon>Ecdysozoa</taxon>
        <taxon>Arthropoda</taxon>
        <taxon>Crustacea</taxon>
        <taxon>Multicrustacea</taxon>
        <taxon>Malacostraca</taxon>
        <taxon>Eumalacostraca</taxon>
        <taxon>Eucarida</taxon>
        <taxon>Decapoda</taxon>
        <taxon>Pleocyemata</taxon>
        <taxon>Brachyura</taxon>
        <taxon>Eubrachyura</taxon>
        <taxon>Portunoidea</taxon>
        <taxon>Portunidae</taxon>
        <taxon>Portuninae</taxon>
        <taxon>Scylla</taxon>
    </lineage>
</organism>
<keyword evidence="6" id="KW-0805">Transcription regulation</keyword>
<dbReference type="FunFam" id="3.30.160.60:FF:001158">
    <property type="entry name" value="zinc finger protein 22"/>
    <property type="match status" value="1"/>
</dbReference>
<feature type="domain" description="C2H2-type" evidence="12">
    <location>
        <begin position="262"/>
        <end position="289"/>
    </location>
</feature>
<keyword evidence="8" id="KW-0804">Transcription</keyword>
<evidence type="ECO:0000256" key="4">
    <source>
        <dbReference type="ARBA" id="ARBA00022771"/>
    </source>
</evidence>
<evidence type="ECO:0000256" key="9">
    <source>
        <dbReference type="ARBA" id="ARBA00023242"/>
    </source>
</evidence>
<keyword evidence="4 10" id="KW-0863">Zinc-finger</keyword>
<dbReference type="FunFam" id="3.30.160.60:FF:000624">
    <property type="entry name" value="zinc finger protein 697"/>
    <property type="match status" value="1"/>
</dbReference>
<comment type="subcellular location">
    <subcellularLocation>
        <location evidence="1">Nucleus</location>
    </subcellularLocation>
</comment>
<gene>
    <name evidence="13" type="ORF">O3P69_011613</name>
</gene>
<evidence type="ECO:0000256" key="8">
    <source>
        <dbReference type="ARBA" id="ARBA00023163"/>
    </source>
</evidence>
<dbReference type="GO" id="GO:0048598">
    <property type="term" value="P:embryonic morphogenesis"/>
    <property type="evidence" value="ECO:0007669"/>
    <property type="project" value="UniProtKB-ARBA"/>
</dbReference>
<evidence type="ECO:0000256" key="3">
    <source>
        <dbReference type="ARBA" id="ARBA00022737"/>
    </source>
</evidence>
<dbReference type="InterPro" id="IPR013087">
    <property type="entry name" value="Znf_C2H2_type"/>
</dbReference>
<evidence type="ECO:0000256" key="2">
    <source>
        <dbReference type="ARBA" id="ARBA00022723"/>
    </source>
</evidence>
<dbReference type="EMBL" id="JARAKH010000038">
    <property type="protein sequence ID" value="KAK8383220.1"/>
    <property type="molecule type" value="Genomic_DNA"/>
</dbReference>
<dbReference type="AlphaFoldDB" id="A0AAW0T8I2"/>
<evidence type="ECO:0000259" key="12">
    <source>
        <dbReference type="PROSITE" id="PS50157"/>
    </source>
</evidence>
<dbReference type="GO" id="GO:0000981">
    <property type="term" value="F:DNA-binding transcription factor activity, RNA polymerase II-specific"/>
    <property type="evidence" value="ECO:0007669"/>
    <property type="project" value="TreeGrafter"/>
</dbReference>
<evidence type="ECO:0000256" key="7">
    <source>
        <dbReference type="ARBA" id="ARBA00023125"/>
    </source>
</evidence>
<dbReference type="PROSITE" id="PS00028">
    <property type="entry name" value="ZINC_FINGER_C2H2_1"/>
    <property type="match status" value="5"/>
</dbReference>
<keyword evidence="2" id="KW-0479">Metal-binding</keyword>
<dbReference type="PANTHER" id="PTHR19818:SF157">
    <property type="entry name" value="C2H2-TYPE DOMAIN-CONTAINING PROTEIN"/>
    <property type="match status" value="1"/>
</dbReference>
<evidence type="ECO:0000256" key="5">
    <source>
        <dbReference type="ARBA" id="ARBA00022833"/>
    </source>
</evidence>
<dbReference type="FunFam" id="3.30.160.60:FF:001450">
    <property type="entry name" value="zinc finger protein 774"/>
    <property type="match status" value="1"/>
</dbReference>
<proteinExistence type="predicted"/>
<evidence type="ECO:0000256" key="11">
    <source>
        <dbReference type="SAM" id="MobiDB-lite"/>
    </source>
</evidence>
<dbReference type="GO" id="GO:0008270">
    <property type="term" value="F:zinc ion binding"/>
    <property type="evidence" value="ECO:0007669"/>
    <property type="project" value="UniProtKB-KW"/>
</dbReference>
<dbReference type="FunFam" id="3.30.160.60:FF:002716">
    <property type="entry name" value="Zinc finger protein 212"/>
    <property type="match status" value="1"/>
</dbReference>
<dbReference type="SUPFAM" id="SSF57667">
    <property type="entry name" value="beta-beta-alpha zinc fingers"/>
    <property type="match status" value="3"/>
</dbReference>
<dbReference type="GO" id="GO:0000978">
    <property type="term" value="F:RNA polymerase II cis-regulatory region sequence-specific DNA binding"/>
    <property type="evidence" value="ECO:0007669"/>
    <property type="project" value="TreeGrafter"/>
</dbReference>
<dbReference type="Gene3D" id="3.30.160.60">
    <property type="entry name" value="Classic Zinc Finger"/>
    <property type="match status" value="6"/>
</dbReference>
<evidence type="ECO:0000313" key="13">
    <source>
        <dbReference type="EMBL" id="KAK8383220.1"/>
    </source>
</evidence>
<dbReference type="InterPro" id="IPR036236">
    <property type="entry name" value="Znf_C2H2_sf"/>
</dbReference>
<name>A0AAW0T8I2_SCYPA</name>
<sequence>MDQFQRNSIVASAASATSVPTSSVTAYSYSGLEEFLVPAQVKVDLGGSVACQISQQIQHVHFGNVTQMQPVQLTANSATPPLKSSESPVPVIEASESTSIELPRTSKTVPKPRVRNGTAERVVCPNCGKSLACGANLAEHMRTHTGERPFVCDECGASFAAKSNLRTHKRLHTGERPYMCGVCGKTFSQSSHLPSHMRVHTGERPYQCPECPKSFSSSTTLRNHLRIHKGDCPFKCESCGRGFVCKSWLQDHYKVHTGEKPFQCDICNKWFKDKSYITKHKMKYCGNDGYKKRWRRPGVKKPPGRKPSAVNQTKVKISEEDDLDQSKRPRGRPKGSKNKRSRKRKTKSTRKKKNVSATDSDAEFEELLKEHETDALELPKIEVIPSNSEERSELELLNQSHLEQTNNQGHEYHSMFSTFRMAISTTHSTSHRILYSHRIETSLKV</sequence>
<feature type="domain" description="C2H2-type" evidence="12">
    <location>
        <begin position="178"/>
        <end position="205"/>
    </location>
</feature>
<dbReference type="PANTHER" id="PTHR19818">
    <property type="entry name" value="ZINC FINGER PROTEIN ZIC AND GLI"/>
    <property type="match status" value="1"/>
</dbReference>
<dbReference type="SMART" id="SM00355">
    <property type="entry name" value="ZnF_C2H2"/>
    <property type="match status" value="6"/>
</dbReference>
<dbReference type="FunFam" id="3.30.160.60:FF:000100">
    <property type="entry name" value="Zinc finger 45-like"/>
    <property type="match status" value="1"/>
</dbReference>
<dbReference type="InterPro" id="IPR050329">
    <property type="entry name" value="GLI_C2H2-zinc-finger"/>
</dbReference>
<feature type="domain" description="C2H2-type" evidence="12">
    <location>
        <begin position="150"/>
        <end position="177"/>
    </location>
</feature>
<dbReference type="FunFam" id="3.30.160.60:FF:000218">
    <property type="entry name" value="Zinc finger protein 10"/>
    <property type="match status" value="1"/>
</dbReference>
<feature type="domain" description="C2H2-type" evidence="12">
    <location>
        <begin position="122"/>
        <end position="149"/>
    </location>
</feature>
<feature type="compositionally biased region" description="Basic residues" evidence="11">
    <location>
        <begin position="328"/>
        <end position="354"/>
    </location>
</feature>
<feature type="domain" description="C2H2-type" evidence="12">
    <location>
        <begin position="206"/>
        <end position="233"/>
    </location>
</feature>
<keyword evidence="7" id="KW-0238">DNA-binding</keyword>
<comment type="caution">
    <text evidence="13">The sequence shown here is derived from an EMBL/GenBank/DDBJ whole genome shotgun (WGS) entry which is preliminary data.</text>
</comment>
<feature type="region of interest" description="Disordered" evidence="11">
    <location>
        <begin position="292"/>
        <end position="363"/>
    </location>
</feature>
<reference evidence="13 14" key="1">
    <citation type="submission" date="2023-03" db="EMBL/GenBank/DDBJ databases">
        <title>High-quality genome of Scylla paramamosain provides insights in environmental adaptation.</title>
        <authorList>
            <person name="Zhang L."/>
        </authorList>
    </citation>
    <scope>NUCLEOTIDE SEQUENCE [LARGE SCALE GENOMIC DNA]</scope>
    <source>
        <strain evidence="13">LZ_2023a</strain>
        <tissue evidence="13">Muscle</tissue>
    </source>
</reference>
<keyword evidence="5" id="KW-0862">Zinc</keyword>
<dbReference type="Proteomes" id="UP001487740">
    <property type="component" value="Unassembled WGS sequence"/>
</dbReference>